<comment type="caution">
    <text evidence="1">The sequence shown here is derived from an EMBL/GenBank/DDBJ whole genome shotgun (WGS) entry which is preliminary data.</text>
</comment>
<evidence type="ECO:0000313" key="2">
    <source>
        <dbReference type="Proteomes" id="UP000307720"/>
    </source>
</evidence>
<dbReference type="EMBL" id="SRZB01000002">
    <property type="protein sequence ID" value="TGY00311.1"/>
    <property type="molecule type" value="Genomic_DNA"/>
</dbReference>
<gene>
    <name evidence="1" type="ORF">E5357_02055</name>
</gene>
<proteinExistence type="predicted"/>
<keyword evidence="2" id="KW-1185">Reference proteome</keyword>
<reference evidence="1" key="1">
    <citation type="submission" date="2019-04" db="EMBL/GenBank/DDBJ databases">
        <title>Microbes associate with the intestines of laboratory mice.</title>
        <authorList>
            <person name="Navarre W."/>
            <person name="Wong E."/>
            <person name="Huang K."/>
            <person name="Tropini C."/>
            <person name="Ng K."/>
            <person name="Yu B."/>
        </authorList>
    </citation>
    <scope>NUCLEOTIDE SEQUENCE</scope>
    <source>
        <strain evidence="1">NM72_1-8</strain>
    </source>
</reference>
<evidence type="ECO:0000313" key="1">
    <source>
        <dbReference type="EMBL" id="TGY00311.1"/>
    </source>
</evidence>
<sequence length="97" mass="12379">MINFFSKILYIYGLFDWSLFCCGLFRCCFFFCFCCLFFYCFFYFFCVLYNFLYFFFLCRSCNSFLSRWFLFRYFFNLRSRNLCCLIHGYFFCFFHMN</sequence>
<name>A0AC61R2M1_9FIRM</name>
<dbReference type="Proteomes" id="UP000307720">
    <property type="component" value="Unassembled WGS sequence"/>
</dbReference>
<organism evidence="1 2">
    <name type="scientific">Hominisplanchenecus murintestinalis</name>
    <dbReference type="NCBI Taxonomy" id="2941517"/>
    <lineage>
        <taxon>Bacteria</taxon>
        <taxon>Bacillati</taxon>
        <taxon>Bacillota</taxon>
        <taxon>Clostridia</taxon>
        <taxon>Lachnospirales</taxon>
        <taxon>Lachnospiraceae</taxon>
        <taxon>Hominisplanchenecus</taxon>
    </lineage>
</organism>
<accession>A0AC61R2M1</accession>
<protein>
    <submittedName>
        <fullName evidence="1">Uncharacterized protein</fullName>
    </submittedName>
</protein>